<dbReference type="InterPro" id="IPR029044">
    <property type="entry name" value="Nucleotide-diphossugar_trans"/>
</dbReference>
<reference evidence="2" key="1">
    <citation type="submission" date="2023-03" db="EMBL/GenBank/DDBJ databases">
        <authorList>
            <person name="Shen W."/>
            <person name="Cai J."/>
        </authorList>
    </citation>
    <scope>NUCLEOTIDE SEQUENCE</scope>
    <source>
        <strain evidence="2">B1010-2</strain>
    </source>
</reference>
<accession>A0AAW8RPQ6</accession>
<protein>
    <submittedName>
        <fullName evidence="2">Glycosyltransferase</fullName>
        <ecNumber evidence="2">2.4.-.-</ecNumber>
    </submittedName>
</protein>
<evidence type="ECO:0000313" key="3">
    <source>
        <dbReference type="Proteomes" id="UP001260956"/>
    </source>
</evidence>
<sequence length="333" mass="38617">MRPLLSFILPVYNVQKYIKQCVESIEENNENIQNKFEILLIDDGSTDNSSVICDNLSIQYKNIRVFHKKNGGLSDARNYGLYHAIGKYVAFIDSDDFVANDIVSKLIDFVTSNTADIYIWDGEVVDESGTETIASKYCFSHPKIELNIIYSGQQFILNQLKEIDDYVTTVWLGLYNREFLISNSLWFQCGILHEDELWSPIVFLKAKSIIYVGEKLYFYRQRSNSIMNKTNKDYSRNIKDLIYIYNSLPFAFDHLINDPQLLSRIKANNSKRYLHAITKYNASNYKTISKSIDKSVILKNAKGKKDKLRSILLYINLNLYCKITSIMLKRSSL</sequence>
<dbReference type="CDD" id="cd00761">
    <property type="entry name" value="Glyco_tranf_GTA_type"/>
    <property type="match status" value="1"/>
</dbReference>
<feature type="domain" description="Glycosyltransferase 2-like" evidence="1">
    <location>
        <begin position="6"/>
        <end position="134"/>
    </location>
</feature>
<keyword evidence="2" id="KW-0808">Transferase</keyword>
<keyword evidence="2" id="KW-0328">Glycosyltransferase</keyword>
<dbReference type="PANTHER" id="PTHR22916:SF3">
    <property type="entry name" value="UDP-GLCNAC:BETAGAL BETA-1,3-N-ACETYLGLUCOSAMINYLTRANSFERASE-LIKE PROTEIN 1"/>
    <property type="match status" value="1"/>
</dbReference>
<dbReference type="EC" id="2.4.-.-" evidence="2"/>
<dbReference type="Pfam" id="PF00535">
    <property type="entry name" value="Glycos_transf_2"/>
    <property type="match status" value="1"/>
</dbReference>
<dbReference type="GO" id="GO:0016758">
    <property type="term" value="F:hexosyltransferase activity"/>
    <property type="evidence" value="ECO:0007669"/>
    <property type="project" value="UniProtKB-ARBA"/>
</dbReference>
<organism evidence="2 3">
    <name type="scientific">Enterococcus faecium</name>
    <name type="common">Streptococcus faecium</name>
    <dbReference type="NCBI Taxonomy" id="1352"/>
    <lineage>
        <taxon>Bacteria</taxon>
        <taxon>Bacillati</taxon>
        <taxon>Bacillota</taxon>
        <taxon>Bacilli</taxon>
        <taxon>Lactobacillales</taxon>
        <taxon>Enterococcaceae</taxon>
        <taxon>Enterococcus</taxon>
    </lineage>
</organism>
<dbReference type="SUPFAM" id="SSF53448">
    <property type="entry name" value="Nucleotide-diphospho-sugar transferases"/>
    <property type="match status" value="1"/>
</dbReference>
<evidence type="ECO:0000259" key="1">
    <source>
        <dbReference type="Pfam" id="PF00535"/>
    </source>
</evidence>
<proteinExistence type="predicted"/>
<dbReference type="Gene3D" id="3.90.550.10">
    <property type="entry name" value="Spore Coat Polysaccharide Biosynthesis Protein SpsA, Chain A"/>
    <property type="match status" value="1"/>
</dbReference>
<dbReference type="RefSeq" id="WP_311813731.1">
    <property type="nucleotide sequence ID" value="NZ_JARPTX010000046.1"/>
</dbReference>
<dbReference type="AlphaFoldDB" id="A0AAW8RPQ6"/>
<gene>
    <name evidence="2" type="ORF">P6Z85_11510</name>
</gene>
<dbReference type="EMBL" id="JARPTX010000046">
    <property type="protein sequence ID" value="MDT2370761.1"/>
    <property type="molecule type" value="Genomic_DNA"/>
</dbReference>
<name>A0AAW8RPQ6_ENTFC</name>
<dbReference type="InterPro" id="IPR001173">
    <property type="entry name" value="Glyco_trans_2-like"/>
</dbReference>
<dbReference type="PANTHER" id="PTHR22916">
    <property type="entry name" value="GLYCOSYLTRANSFERASE"/>
    <property type="match status" value="1"/>
</dbReference>
<evidence type="ECO:0000313" key="2">
    <source>
        <dbReference type="EMBL" id="MDT2370761.1"/>
    </source>
</evidence>
<dbReference type="Proteomes" id="UP001260956">
    <property type="component" value="Unassembled WGS sequence"/>
</dbReference>
<comment type="caution">
    <text evidence="2">The sequence shown here is derived from an EMBL/GenBank/DDBJ whole genome shotgun (WGS) entry which is preliminary data.</text>
</comment>